<protein>
    <submittedName>
        <fullName evidence="2">Uncharacterized protein</fullName>
    </submittedName>
</protein>
<organism evidence="2 3">
    <name type="scientific">Rasiella rasia</name>
    <dbReference type="NCBI Taxonomy" id="2744027"/>
    <lineage>
        <taxon>Bacteria</taxon>
        <taxon>Pseudomonadati</taxon>
        <taxon>Bacteroidota</taxon>
        <taxon>Flavobacteriia</taxon>
        <taxon>Flavobacteriales</taxon>
        <taxon>Flavobacteriaceae</taxon>
        <taxon>Rasiella</taxon>
    </lineage>
</organism>
<sequence>MNKKKILVLVAIVVALSLFFYRYSPRKFEFLGHYDKIGAHRVNSLEKLASSLSYFDAIELDLVYVEHSDILDVVHPPAPSTGLYFSRYVAALDGATPFLWLDIKNLNEANVGRIFQQVHTILESHNYPIDKVLIETRYPKALPRFANEGYKTSFYLPQQLYTLDEQALTSTMVVIDSVLQHQPELAISTSYVDYNLIRMYFPERSKYLWSLSHRKFGDYSLVRDFLNDETVQLVLVRYKPF</sequence>
<proteinExistence type="predicted"/>
<keyword evidence="1" id="KW-1133">Transmembrane helix</keyword>
<dbReference type="KEGG" id="mgel:G5B37_00745"/>
<name>A0A6G6GHW9_9FLAO</name>
<accession>A0A6G6GHW9</accession>
<evidence type="ECO:0000313" key="2">
    <source>
        <dbReference type="EMBL" id="QIE58142.1"/>
    </source>
</evidence>
<keyword evidence="1" id="KW-0472">Membrane</keyword>
<evidence type="ECO:0000313" key="3">
    <source>
        <dbReference type="Proteomes" id="UP000505306"/>
    </source>
</evidence>
<dbReference type="EMBL" id="CP049057">
    <property type="protein sequence ID" value="QIE58142.1"/>
    <property type="molecule type" value="Genomic_DNA"/>
</dbReference>
<gene>
    <name evidence="2" type="ORF">G5B37_00745</name>
</gene>
<feature type="transmembrane region" description="Helical" evidence="1">
    <location>
        <begin position="6"/>
        <end position="23"/>
    </location>
</feature>
<dbReference type="AlphaFoldDB" id="A0A6G6GHW9"/>
<dbReference type="RefSeq" id="WP_164678140.1">
    <property type="nucleotide sequence ID" value="NZ_CP049057.1"/>
</dbReference>
<dbReference type="Proteomes" id="UP000505306">
    <property type="component" value="Chromosome"/>
</dbReference>
<evidence type="ECO:0000256" key="1">
    <source>
        <dbReference type="SAM" id="Phobius"/>
    </source>
</evidence>
<keyword evidence="1" id="KW-0812">Transmembrane</keyword>
<reference evidence="2 3" key="1">
    <citation type="submission" date="2020-02" db="EMBL/GenBank/DDBJ databases">
        <title>Complete genome sequence of Flavobacteriaceae bacterium.</title>
        <authorList>
            <person name="Kim S.-J."/>
            <person name="Kim Y.-S."/>
            <person name="Kim K.-H."/>
        </authorList>
    </citation>
    <scope>NUCLEOTIDE SEQUENCE [LARGE SCALE GENOMIC DNA]</scope>
    <source>
        <strain evidence="2 3">RR4-40</strain>
    </source>
</reference>
<keyword evidence="3" id="KW-1185">Reference proteome</keyword>